<dbReference type="SUPFAM" id="SSF46894">
    <property type="entry name" value="C-terminal effector domain of the bipartite response regulators"/>
    <property type="match status" value="1"/>
</dbReference>
<comment type="caution">
    <text evidence="5">The sequence shown here is derived from an EMBL/GenBank/DDBJ whole genome shotgun (WGS) entry which is preliminary data.</text>
</comment>
<dbReference type="InterPro" id="IPR000792">
    <property type="entry name" value="Tscrpt_reg_LuxR_C"/>
</dbReference>
<organism evidence="5 6">
    <name type="scientific">Corynebacterium kalidii</name>
    <dbReference type="NCBI Taxonomy" id="2931982"/>
    <lineage>
        <taxon>Bacteria</taxon>
        <taxon>Bacillati</taxon>
        <taxon>Actinomycetota</taxon>
        <taxon>Actinomycetes</taxon>
        <taxon>Mycobacteriales</taxon>
        <taxon>Corynebacteriaceae</taxon>
        <taxon>Corynebacterium</taxon>
    </lineage>
</organism>
<dbReference type="GO" id="GO:0006355">
    <property type="term" value="P:regulation of DNA-templated transcription"/>
    <property type="evidence" value="ECO:0007669"/>
    <property type="project" value="InterPro"/>
</dbReference>
<name>A0A9X2AZA8_9CORY</name>
<keyword evidence="1" id="KW-0805">Transcription regulation</keyword>
<dbReference type="Proteomes" id="UP001139207">
    <property type="component" value="Unassembled WGS sequence"/>
</dbReference>
<dbReference type="SUPFAM" id="SSF52172">
    <property type="entry name" value="CheY-like"/>
    <property type="match status" value="1"/>
</dbReference>
<dbReference type="InterPro" id="IPR016032">
    <property type="entry name" value="Sig_transdc_resp-reg_C-effctor"/>
</dbReference>
<evidence type="ECO:0000313" key="6">
    <source>
        <dbReference type="Proteomes" id="UP001139207"/>
    </source>
</evidence>
<sequence>MTHPPSRPLNLRLLNDYEVVVLGLRSMLRPFADRIRMVEAETGSVSDVTADITLYDTFGRSQVEGLDLDEVLRDGDAGHVVIYTWNMRADLIRTALDKGCRGYLDKSMGADALVRNLEAIGNGEVRVSDTADFFREESDDRVDSVDSVSDRGFWPGRDAGLTAREAEIIALVTQGLTNAEIANRCYITINSLKSCIRSAYRKMGVERRSQAVRWGMENGMTPPSARGRAPQRS</sequence>
<protein>
    <submittedName>
        <fullName evidence="5">Response regulator transcription factor</fullName>
    </submittedName>
</protein>
<dbReference type="PRINTS" id="PR00038">
    <property type="entry name" value="HTHLUXR"/>
</dbReference>
<dbReference type="GO" id="GO:0003677">
    <property type="term" value="F:DNA binding"/>
    <property type="evidence" value="ECO:0007669"/>
    <property type="project" value="UniProtKB-KW"/>
</dbReference>
<dbReference type="PROSITE" id="PS50043">
    <property type="entry name" value="HTH_LUXR_2"/>
    <property type="match status" value="1"/>
</dbReference>
<evidence type="ECO:0000313" key="5">
    <source>
        <dbReference type="EMBL" id="MCJ7858911.1"/>
    </source>
</evidence>
<proteinExistence type="predicted"/>
<dbReference type="SMART" id="SM00421">
    <property type="entry name" value="HTH_LUXR"/>
    <property type="match status" value="1"/>
</dbReference>
<evidence type="ECO:0000256" key="2">
    <source>
        <dbReference type="ARBA" id="ARBA00023125"/>
    </source>
</evidence>
<dbReference type="CDD" id="cd06170">
    <property type="entry name" value="LuxR_C_like"/>
    <property type="match status" value="1"/>
</dbReference>
<keyword evidence="3" id="KW-0804">Transcription</keyword>
<dbReference type="RefSeq" id="WP_244804642.1">
    <property type="nucleotide sequence ID" value="NZ_JALIEA010000013.1"/>
</dbReference>
<evidence type="ECO:0000259" key="4">
    <source>
        <dbReference type="PROSITE" id="PS50043"/>
    </source>
</evidence>
<dbReference type="InterPro" id="IPR011006">
    <property type="entry name" value="CheY-like_superfamily"/>
</dbReference>
<dbReference type="Gene3D" id="3.40.50.2300">
    <property type="match status" value="1"/>
</dbReference>
<dbReference type="PANTHER" id="PTHR44688">
    <property type="entry name" value="DNA-BINDING TRANSCRIPTIONAL ACTIVATOR DEVR_DOSR"/>
    <property type="match status" value="1"/>
</dbReference>
<dbReference type="EMBL" id="JALIEA010000013">
    <property type="protein sequence ID" value="MCJ7858911.1"/>
    <property type="molecule type" value="Genomic_DNA"/>
</dbReference>
<dbReference type="PANTHER" id="PTHR44688:SF16">
    <property type="entry name" value="DNA-BINDING TRANSCRIPTIONAL ACTIVATOR DEVR_DOSR"/>
    <property type="match status" value="1"/>
</dbReference>
<accession>A0A9X2AZA8</accession>
<dbReference type="PROSITE" id="PS00622">
    <property type="entry name" value="HTH_LUXR_1"/>
    <property type="match status" value="1"/>
</dbReference>
<dbReference type="Pfam" id="PF00196">
    <property type="entry name" value="GerE"/>
    <property type="match status" value="1"/>
</dbReference>
<gene>
    <name evidence="5" type="ORF">MUN33_09325</name>
</gene>
<reference evidence="5" key="1">
    <citation type="submission" date="2022-04" db="EMBL/GenBank/DDBJ databases">
        <title>Corynebacterium kalidii LD5P10.</title>
        <authorList>
            <person name="Sun J.Q."/>
        </authorList>
    </citation>
    <scope>NUCLEOTIDE SEQUENCE</scope>
    <source>
        <strain evidence="5">LD5P10</strain>
    </source>
</reference>
<keyword evidence="6" id="KW-1185">Reference proteome</keyword>
<dbReference type="AlphaFoldDB" id="A0A9X2AZA8"/>
<keyword evidence="2" id="KW-0238">DNA-binding</keyword>
<evidence type="ECO:0000256" key="3">
    <source>
        <dbReference type="ARBA" id="ARBA00023163"/>
    </source>
</evidence>
<feature type="domain" description="HTH luxR-type" evidence="4">
    <location>
        <begin position="154"/>
        <end position="219"/>
    </location>
</feature>
<evidence type="ECO:0000256" key="1">
    <source>
        <dbReference type="ARBA" id="ARBA00023015"/>
    </source>
</evidence>